<feature type="transmembrane region" description="Helical" evidence="2">
    <location>
        <begin position="47"/>
        <end position="69"/>
    </location>
</feature>
<reference evidence="4 5" key="1">
    <citation type="submission" date="2023-03" db="EMBL/GenBank/DDBJ databases">
        <title>Halomonas sp. nov., isolated from Korean tranditional fermented seafood 'Jeotgal'.</title>
        <authorList>
            <person name="Kim B."/>
            <person name="Shin N.-R."/>
        </authorList>
    </citation>
    <scope>NUCLEOTIDE SEQUENCE [LARGE SCALE GENOMIC DNA]</scope>
    <source>
        <strain evidence="4 5">SG2L-4</strain>
    </source>
</reference>
<dbReference type="Pfam" id="PF04608">
    <property type="entry name" value="PgpA"/>
    <property type="match status" value="1"/>
</dbReference>
<keyword evidence="1" id="KW-0460">Magnesium</keyword>
<accession>A0ABY9Z2D4</accession>
<keyword evidence="1 2" id="KW-0812">Transmembrane</keyword>
<keyword evidence="1" id="KW-1208">Phospholipid metabolism</keyword>
<keyword evidence="1" id="KW-1003">Cell membrane</keyword>
<comment type="pathway">
    <text evidence="1">Phospholipid metabolism; phosphatidylglycerol biosynthesis; phosphatidylglycerol from CDP-diacylglycerol: step 2/2.</text>
</comment>
<comment type="subcellular location">
    <subcellularLocation>
        <location evidence="1">Cell inner membrane</location>
        <topology evidence="1">Multi-pass membrane protein</topology>
    </subcellularLocation>
</comment>
<keyword evidence="2" id="KW-1133">Transmembrane helix</keyword>
<feature type="transmembrane region" description="Helical" evidence="2">
    <location>
        <begin position="101"/>
        <end position="118"/>
    </location>
</feature>
<keyword evidence="1" id="KW-0595">Phospholipid degradation</keyword>
<dbReference type="PIRSF" id="PIRSF006162">
    <property type="entry name" value="PgpA"/>
    <property type="match status" value="1"/>
</dbReference>
<keyword evidence="5" id="KW-1185">Reference proteome</keyword>
<keyword evidence="1" id="KW-0479">Metal-binding</keyword>
<evidence type="ECO:0000313" key="5">
    <source>
        <dbReference type="Proteomes" id="UP001301869"/>
    </source>
</evidence>
<sequence length="162" mass="17025">MDTLTLWLATGLGVGFMPVAPGTFGSLWGLPLAWWLGDKTPGRQASLVAIMALLAVPICHWASVTHFAGGDAGSIVLDEIVAFPLALLGLAFTGRPAARQLSWLALAFALFRAFDALKPPPVSWVETLPGGIGIVADDLVAAGLAWGCMALIMRAGQRYRQA</sequence>
<dbReference type="Proteomes" id="UP001301869">
    <property type="component" value="Chromosome"/>
</dbReference>
<keyword evidence="1" id="KW-0442">Lipid degradation</keyword>
<evidence type="ECO:0000259" key="3">
    <source>
        <dbReference type="Pfam" id="PF04608"/>
    </source>
</evidence>
<keyword evidence="1 2" id="KW-0472">Membrane</keyword>
<feature type="domain" description="YutG/PgpA" evidence="3">
    <location>
        <begin position="7"/>
        <end position="152"/>
    </location>
</feature>
<dbReference type="EMBL" id="CP119391">
    <property type="protein sequence ID" value="WNK21008.1"/>
    <property type="molecule type" value="Genomic_DNA"/>
</dbReference>
<proteinExistence type="predicted"/>
<comment type="function">
    <text evidence="1">Lipid phosphatase which dephosphorylates phosphatidylglycerophosphate (PGP) to phosphatidylglycerol (PG).</text>
</comment>
<dbReference type="InterPro" id="IPR007686">
    <property type="entry name" value="YutG/PgpA"/>
</dbReference>
<feature type="transmembrane region" description="Helical" evidence="2">
    <location>
        <begin position="75"/>
        <end position="94"/>
    </location>
</feature>
<keyword evidence="1" id="KW-0997">Cell inner membrane</keyword>
<comment type="cofactor">
    <cofactor evidence="1">
        <name>Mg(2+)</name>
        <dbReference type="ChEBI" id="CHEBI:18420"/>
    </cofactor>
</comment>
<dbReference type="InterPro" id="IPR026037">
    <property type="entry name" value="PgpA"/>
</dbReference>
<protein>
    <recommendedName>
        <fullName evidence="1">Phosphatidylglycerophosphatase A</fullName>
        <ecNumber evidence="1">3.1.3.27</ecNumber>
    </recommendedName>
    <alternativeName>
        <fullName evidence="1">Phosphatidylglycerolphosphate phosphatase A</fullName>
    </alternativeName>
</protein>
<feature type="transmembrane region" description="Helical" evidence="2">
    <location>
        <begin position="130"/>
        <end position="152"/>
    </location>
</feature>
<evidence type="ECO:0000256" key="2">
    <source>
        <dbReference type="SAM" id="Phobius"/>
    </source>
</evidence>
<dbReference type="SUPFAM" id="SSF101307">
    <property type="entry name" value="YutG-like"/>
    <property type="match status" value="1"/>
</dbReference>
<dbReference type="EC" id="3.1.3.27" evidence="1"/>
<evidence type="ECO:0000313" key="4">
    <source>
        <dbReference type="EMBL" id="WNK21008.1"/>
    </source>
</evidence>
<keyword evidence="1" id="KW-0443">Lipid metabolism</keyword>
<feature type="transmembrane region" description="Helical" evidence="2">
    <location>
        <begin position="6"/>
        <end position="35"/>
    </location>
</feature>
<dbReference type="InterPro" id="IPR036681">
    <property type="entry name" value="PgpA-like_sf"/>
</dbReference>
<evidence type="ECO:0000256" key="1">
    <source>
        <dbReference type="PIRNR" id="PIRNR006162"/>
    </source>
</evidence>
<name>A0ABY9Z2D4_9GAMM</name>
<dbReference type="CDD" id="cd06971">
    <property type="entry name" value="PgpA"/>
    <property type="match status" value="1"/>
</dbReference>
<organism evidence="4 5">
    <name type="scientific">Halomonas piscis</name>
    <dbReference type="NCBI Taxonomy" id="3031727"/>
    <lineage>
        <taxon>Bacteria</taxon>
        <taxon>Pseudomonadati</taxon>
        <taxon>Pseudomonadota</taxon>
        <taxon>Gammaproteobacteria</taxon>
        <taxon>Oceanospirillales</taxon>
        <taxon>Halomonadaceae</taxon>
        <taxon>Halomonas</taxon>
    </lineage>
</organism>
<keyword evidence="1" id="KW-0378">Hydrolase</keyword>
<comment type="catalytic activity">
    <reaction evidence="1">
        <text>a 1,2-diacyl-sn-glycero-3-phospho-(1'-sn-glycero-3'-phosphate) + H2O = a 1,2-diacyl-sn-glycero-3-phospho-(1'-sn-glycerol) + phosphate</text>
        <dbReference type="Rhea" id="RHEA:33751"/>
        <dbReference type="ChEBI" id="CHEBI:15377"/>
        <dbReference type="ChEBI" id="CHEBI:43474"/>
        <dbReference type="ChEBI" id="CHEBI:60110"/>
        <dbReference type="ChEBI" id="CHEBI:64716"/>
        <dbReference type="EC" id="3.1.3.27"/>
    </reaction>
</comment>
<gene>
    <name evidence="4" type="ORF">P1P91_04840</name>
</gene>
<dbReference type="PANTHER" id="PTHR36305">
    <property type="entry name" value="PHOSPHATIDYLGLYCEROPHOSPHATASE A"/>
    <property type="match status" value="1"/>
</dbReference>
<dbReference type="RefSeq" id="WP_311884906.1">
    <property type="nucleotide sequence ID" value="NZ_CP119391.1"/>
</dbReference>
<dbReference type="PANTHER" id="PTHR36305:SF1">
    <property type="entry name" value="PHOSPHATIDYLGLYCEROPHOSPHATASE A"/>
    <property type="match status" value="1"/>
</dbReference>